<evidence type="ECO:0000313" key="2">
    <source>
        <dbReference type="EMBL" id="WAR30146.1"/>
    </source>
</evidence>
<evidence type="ECO:0000256" key="1">
    <source>
        <dbReference type="SAM" id="MobiDB-lite"/>
    </source>
</evidence>
<dbReference type="Proteomes" id="UP001164746">
    <property type="component" value="Chromosome 16"/>
</dbReference>
<keyword evidence="3" id="KW-1185">Reference proteome</keyword>
<evidence type="ECO:0000313" key="3">
    <source>
        <dbReference type="Proteomes" id="UP001164746"/>
    </source>
</evidence>
<sequence>MERDEITVTIENDIKARKTALKSIVSKKKEIENKIKDREDRVNKGKEGDRENKDSREMSINDLYKETAKLTKAEEDHTTSISKHLNTLKDKVKAIQLSIQNHEDDLKAIAEGLSSQSCLLKTMRQDQIEQGKELKDTREDVKKILVGIESLGKTNFVNEFPLPGIRVVMVVKHVDGTKEATVSEFLVEVGNNMRKSLPVANKQWEPVERHSFNFVERPCMVRLRTAFGQLKKKSERFMDLV</sequence>
<evidence type="ECO:0008006" key="4">
    <source>
        <dbReference type="Google" id="ProtNLM"/>
    </source>
</evidence>
<accession>A0ABY7GG45</accession>
<protein>
    <recommendedName>
        <fullName evidence="4">L1 transposable element RRM domain-containing protein</fullName>
    </recommendedName>
</protein>
<reference evidence="2" key="1">
    <citation type="submission" date="2022-11" db="EMBL/GenBank/DDBJ databases">
        <title>Centuries of genome instability and evolution in soft-shell clam transmissible cancer (bioRxiv).</title>
        <authorList>
            <person name="Hart S.F.M."/>
            <person name="Yonemitsu M.A."/>
            <person name="Giersch R.M."/>
            <person name="Beal B.F."/>
            <person name="Arriagada G."/>
            <person name="Davis B.W."/>
            <person name="Ostrander E.A."/>
            <person name="Goff S.P."/>
            <person name="Metzger M.J."/>
        </authorList>
    </citation>
    <scope>NUCLEOTIDE SEQUENCE</scope>
    <source>
        <strain evidence="2">MELC-2E11</strain>
        <tissue evidence="2">Siphon/mantle</tissue>
    </source>
</reference>
<proteinExistence type="predicted"/>
<gene>
    <name evidence="2" type="ORF">MAR_003714</name>
</gene>
<organism evidence="2 3">
    <name type="scientific">Mya arenaria</name>
    <name type="common">Soft-shell clam</name>
    <dbReference type="NCBI Taxonomy" id="6604"/>
    <lineage>
        <taxon>Eukaryota</taxon>
        <taxon>Metazoa</taxon>
        <taxon>Spiralia</taxon>
        <taxon>Lophotrochozoa</taxon>
        <taxon>Mollusca</taxon>
        <taxon>Bivalvia</taxon>
        <taxon>Autobranchia</taxon>
        <taxon>Heteroconchia</taxon>
        <taxon>Euheterodonta</taxon>
        <taxon>Imparidentia</taxon>
        <taxon>Neoheterodontei</taxon>
        <taxon>Myida</taxon>
        <taxon>Myoidea</taxon>
        <taxon>Myidae</taxon>
        <taxon>Mya</taxon>
    </lineage>
</organism>
<feature type="region of interest" description="Disordered" evidence="1">
    <location>
        <begin position="32"/>
        <end position="60"/>
    </location>
</feature>
<name>A0ABY7GG45_MYAAR</name>
<feature type="non-terminal residue" evidence="2">
    <location>
        <position position="241"/>
    </location>
</feature>
<dbReference type="EMBL" id="CP111027">
    <property type="protein sequence ID" value="WAR30146.1"/>
    <property type="molecule type" value="Genomic_DNA"/>
</dbReference>